<gene>
    <name evidence="3" type="ORF">PBAH0796_LOCUS21873</name>
</gene>
<dbReference type="AlphaFoldDB" id="A0A7S0AWD2"/>
<proteinExistence type="inferred from homology"/>
<evidence type="ECO:0000313" key="3">
    <source>
        <dbReference type="EMBL" id="CAD8374508.1"/>
    </source>
</evidence>
<dbReference type="GO" id="GO:0005829">
    <property type="term" value="C:cytosol"/>
    <property type="evidence" value="ECO:0007669"/>
    <property type="project" value="TreeGrafter"/>
</dbReference>
<accession>A0A7S0AWD2</accession>
<sequence length="161" mass="18049">MVCRALHTAPLYAPSGERIQLDDVRVTGEATIHFRKGKRIPCFDYGISVPWRLRLSQGELVTGHMEIPEFTNSYGEVPEDFEVRVPYARDWHCHPETAKRILSFMQKEGVSIVRDALLACAPDICEAGHQKAEPPRRGPPDLQRLMQQAKEWGAVAGSSPA</sequence>
<evidence type="ECO:0000259" key="2">
    <source>
        <dbReference type="Pfam" id="PF09229"/>
    </source>
</evidence>
<protein>
    <recommendedName>
        <fullName evidence="2">Activator of Hsp90 ATPase AHSA1-like N-terminal domain-containing protein</fullName>
    </recommendedName>
</protein>
<dbReference type="GO" id="GO:0001671">
    <property type="term" value="F:ATPase activator activity"/>
    <property type="evidence" value="ECO:0007669"/>
    <property type="project" value="InterPro"/>
</dbReference>
<dbReference type="InterPro" id="IPR015310">
    <property type="entry name" value="AHSA1-like_N"/>
</dbReference>
<dbReference type="PANTHER" id="PTHR13009">
    <property type="entry name" value="HEAT SHOCK PROTEIN 90 HSP90 CO-CHAPERONE AHA-1"/>
    <property type="match status" value="1"/>
</dbReference>
<evidence type="ECO:0000256" key="1">
    <source>
        <dbReference type="ARBA" id="ARBA00006817"/>
    </source>
</evidence>
<dbReference type="GO" id="GO:0051087">
    <property type="term" value="F:protein-folding chaperone binding"/>
    <property type="evidence" value="ECO:0007669"/>
    <property type="project" value="InterPro"/>
</dbReference>
<feature type="domain" description="Activator of Hsp90 ATPase AHSA1-like N-terminal" evidence="2">
    <location>
        <begin position="19"/>
        <end position="126"/>
    </location>
</feature>
<dbReference type="SUPFAM" id="SSF103111">
    <property type="entry name" value="Activator of Hsp90 ATPase, Aha1"/>
    <property type="match status" value="1"/>
</dbReference>
<organism evidence="3">
    <name type="scientific">Pyrodinium bahamense</name>
    <dbReference type="NCBI Taxonomy" id="73915"/>
    <lineage>
        <taxon>Eukaryota</taxon>
        <taxon>Sar</taxon>
        <taxon>Alveolata</taxon>
        <taxon>Dinophyceae</taxon>
        <taxon>Gonyaulacales</taxon>
        <taxon>Pyrocystaceae</taxon>
        <taxon>Pyrodinium</taxon>
    </lineage>
</organism>
<reference evidence="3" key="1">
    <citation type="submission" date="2021-01" db="EMBL/GenBank/DDBJ databases">
        <authorList>
            <person name="Corre E."/>
            <person name="Pelletier E."/>
            <person name="Niang G."/>
            <person name="Scheremetjew M."/>
            <person name="Finn R."/>
            <person name="Kale V."/>
            <person name="Holt S."/>
            <person name="Cochrane G."/>
            <person name="Meng A."/>
            <person name="Brown T."/>
            <person name="Cohen L."/>
        </authorList>
    </citation>
    <scope>NUCLEOTIDE SEQUENCE</scope>
    <source>
        <strain evidence="3">Pbaha01</strain>
    </source>
</reference>
<name>A0A7S0AWD2_9DINO</name>
<dbReference type="PANTHER" id="PTHR13009:SF22">
    <property type="entry name" value="LD43819P"/>
    <property type="match status" value="1"/>
</dbReference>
<dbReference type="EMBL" id="HBEG01035801">
    <property type="protein sequence ID" value="CAD8374508.1"/>
    <property type="molecule type" value="Transcribed_RNA"/>
</dbReference>
<dbReference type="Gene3D" id="3.15.10.20">
    <property type="entry name" value="Activator of Hsp90 ATPase Aha1, N-terminal domain"/>
    <property type="match status" value="1"/>
</dbReference>
<dbReference type="GO" id="GO:0006457">
    <property type="term" value="P:protein folding"/>
    <property type="evidence" value="ECO:0007669"/>
    <property type="project" value="TreeGrafter"/>
</dbReference>
<dbReference type="InterPro" id="IPR036338">
    <property type="entry name" value="Aha1"/>
</dbReference>
<comment type="similarity">
    <text evidence="1">Belongs to the AHA1 family.</text>
</comment>
<dbReference type="Pfam" id="PF09229">
    <property type="entry name" value="Aha1_N"/>
    <property type="match status" value="1"/>
</dbReference>